<feature type="region of interest" description="Disordered" evidence="2">
    <location>
        <begin position="527"/>
        <end position="557"/>
    </location>
</feature>
<proteinExistence type="predicted"/>
<organism evidence="3 4">
    <name type="scientific">Fadolivirus FV1/VV64</name>
    <dbReference type="NCBI Taxonomy" id="3070911"/>
    <lineage>
        <taxon>Viruses</taxon>
        <taxon>Varidnaviria</taxon>
        <taxon>Bamfordvirae</taxon>
        <taxon>Nucleocytoviricota</taxon>
        <taxon>Megaviricetes</taxon>
        <taxon>Imitervirales</taxon>
        <taxon>Mimiviridae</taxon>
        <taxon>Klosneuvirinae</taxon>
        <taxon>Fadolivirus</taxon>
        <taxon>Fadolivirus algeromassiliense</taxon>
    </lineage>
</organism>
<evidence type="ECO:0000313" key="3">
    <source>
        <dbReference type="EMBL" id="QKF93670.1"/>
    </source>
</evidence>
<protein>
    <recommendedName>
        <fullName evidence="5">SWIB/MDM2 domain-containing protein</fullName>
    </recommendedName>
</protein>
<feature type="compositionally biased region" description="Low complexity" evidence="2">
    <location>
        <begin position="543"/>
        <end position="554"/>
    </location>
</feature>
<feature type="region of interest" description="Disordered" evidence="2">
    <location>
        <begin position="578"/>
        <end position="607"/>
    </location>
</feature>
<evidence type="ECO:0000256" key="2">
    <source>
        <dbReference type="SAM" id="MobiDB-lite"/>
    </source>
</evidence>
<reference evidence="3 4" key="1">
    <citation type="submission" date="2020-04" db="EMBL/GenBank/DDBJ databases">
        <title>Advantages and limits of metagenomic assembly and binning of a giant virus.</title>
        <authorList>
            <person name="Schulz F."/>
            <person name="Andreani J."/>
            <person name="Francis R."/>
            <person name="Boudjemaa H."/>
            <person name="Bou Khalil J.Y."/>
            <person name="Lee J."/>
            <person name="La Scola B."/>
            <person name="Woyke T."/>
        </authorList>
    </citation>
    <scope>NUCLEOTIDE SEQUENCE [LARGE SCALE GENOMIC DNA]</scope>
    <source>
        <strain evidence="3 4">FV1/VV64</strain>
    </source>
</reference>
<sequence>MSNLPKKPVKKSAVKKTSVVNPIVPQNNVNQDQIDYNQEITKLLQTKCKHHEYSYYGYGYQNTEVCTSLCNYIIEYYGLEVNKQEDRKLTADTIKGFLEYITKNGYQYYYHSNGLKHRCIAHNNDLISNALAFVFRDYFPEVGIFTELLKFNVYDTCYKNLLENAITKLPDQYITAIVNERLKYSCNADDGELIKFLMDNIEYTSNTLKQLCMCRNEPLSHLVAGIISKSNDELPDDLLDVACESLPYTKNIVLALINRGYKLTSDHLNIVCGKCDIDAINFILQTGRFPVTKEHFQSIVTSKCFSKEIYDNKNKDTGYYRHSTVQDPWVLGYSADKFELIVKYGYKPDYDDVLYSIKHKVEIPGIERFGIELDKTLLEKCWDVDFYPTYKFNCIEPEMVELQKLCKTKKMKDMRHLVKTHNLVPDRKCMENASCYKNNNQIYDYLANNGGKTTYKCLKNCAKELNNNTFIVNLLNKYEVTLNEEMENYKNRIKELEAQIVELGGTIKPQQQLKSNVIQKTIDVDIDDDIPDNDEEDDDNHINTENNTSSNKIVNKVDDDDISDNDLESDDFVVHVKNKTVGKKPKPAAKKAAKQKSAKIQNSENDNIKQDDKVIDTLDLPIDAVKISEIQKQYRLKSIPNNKLIDVFKLDKTKKLSYSDVKKYLLDKIKTDGWLDANDKNLINLPQDIRDKLNLNKNGSVKFNDIDKLICMFYN</sequence>
<name>A0A7D3USN6_9VIRU</name>
<gene>
    <name evidence="3" type="ORF">Fadolivirus_1_212</name>
</gene>
<accession>A0A7D3USN6</accession>
<keyword evidence="4" id="KW-1185">Reference proteome</keyword>
<dbReference type="EMBL" id="MT418680">
    <property type="protein sequence ID" value="QKF93670.1"/>
    <property type="molecule type" value="Genomic_DNA"/>
</dbReference>
<feature type="compositionally biased region" description="Basic residues" evidence="2">
    <location>
        <begin position="578"/>
        <end position="597"/>
    </location>
</feature>
<evidence type="ECO:0000256" key="1">
    <source>
        <dbReference type="SAM" id="Coils"/>
    </source>
</evidence>
<evidence type="ECO:0000313" key="4">
    <source>
        <dbReference type="Proteomes" id="UP001162001"/>
    </source>
</evidence>
<dbReference type="Proteomes" id="UP001162001">
    <property type="component" value="Segment"/>
</dbReference>
<evidence type="ECO:0008006" key="5">
    <source>
        <dbReference type="Google" id="ProtNLM"/>
    </source>
</evidence>
<feature type="coiled-coil region" evidence="1">
    <location>
        <begin position="479"/>
        <end position="506"/>
    </location>
</feature>
<feature type="compositionally biased region" description="Acidic residues" evidence="2">
    <location>
        <begin position="527"/>
        <end position="539"/>
    </location>
</feature>
<keyword evidence="1" id="KW-0175">Coiled coil</keyword>